<keyword evidence="1" id="KW-0472">Membrane</keyword>
<organism evidence="2 3">
    <name type="scientific">Parasphingorhabdus flavimaris</name>
    <dbReference type="NCBI Taxonomy" id="266812"/>
    <lineage>
        <taxon>Bacteria</taxon>
        <taxon>Pseudomonadati</taxon>
        <taxon>Pseudomonadota</taxon>
        <taxon>Alphaproteobacteria</taxon>
        <taxon>Sphingomonadales</taxon>
        <taxon>Sphingomonadaceae</taxon>
        <taxon>Parasphingorhabdus</taxon>
    </lineage>
</organism>
<sequence length="179" mass="18803">MSKLTDNIDKARAASRERFETARDIASESTVVAREKMSESKARAAALLGDGREKAAESVAATREAAKKAAARSEETITNSPLTIVAAGAALGVLVGALLPKSKTEGKFVGGAGRKINETAKTAYQAAKDASRDQISEMGLSNDNLRNQFKDMFGKAIEAAKTAMAAAQDAVKEDNQGKK</sequence>
<feature type="transmembrane region" description="Helical" evidence="1">
    <location>
        <begin position="82"/>
        <end position="99"/>
    </location>
</feature>
<proteinExistence type="predicted"/>
<evidence type="ECO:0000313" key="2">
    <source>
        <dbReference type="EMBL" id="NVD27597.1"/>
    </source>
</evidence>
<comment type="caution">
    <text evidence="2">The sequence shown here is derived from an EMBL/GenBank/DDBJ whole genome shotgun (WGS) entry which is preliminary data.</text>
</comment>
<keyword evidence="1" id="KW-0812">Transmembrane</keyword>
<name>A0ABX2N1Q4_9SPHN</name>
<keyword evidence="3" id="KW-1185">Reference proteome</keyword>
<dbReference type="EMBL" id="JABWMH010000002">
    <property type="protein sequence ID" value="NVD27597.1"/>
    <property type="molecule type" value="Genomic_DNA"/>
</dbReference>
<protein>
    <recommendedName>
        <fullName evidence="4">DUF883 family protein</fullName>
    </recommendedName>
</protein>
<evidence type="ECO:0000313" key="3">
    <source>
        <dbReference type="Proteomes" id="UP000652427"/>
    </source>
</evidence>
<evidence type="ECO:0000256" key="1">
    <source>
        <dbReference type="SAM" id="Phobius"/>
    </source>
</evidence>
<reference evidence="2 3" key="1">
    <citation type="submission" date="2020-06" db="EMBL/GenBank/DDBJ databases">
        <authorList>
            <person name="Kim S.-J."/>
            <person name="Park S.-J."/>
        </authorList>
    </citation>
    <scope>NUCLEOTIDE SEQUENCE [LARGE SCALE GENOMIC DNA]</scope>
    <source>
        <strain evidence="2 3">SW-151</strain>
    </source>
</reference>
<dbReference type="Proteomes" id="UP000652427">
    <property type="component" value="Unassembled WGS sequence"/>
</dbReference>
<evidence type="ECO:0008006" key="4">
    <source>
        <dbReference type="Google" id="ProtNLM"/>
    </source>
</evidence>
<keyword evidence="1" id="KW-1133">Transmembrane helix</keyword>
<dbReference type="RefSeq" id="WP_176279107.1">
    <property type="nucleotide sequence ID" value="NZ_JABWMH010000002.1"/>
</dbReference>
<gene>
    <name evidence="2" type="ORF">HUO14_06730</name>
</gene>
<accession>A0ABX2N1Q4</accession>